<organism evidence="19 20">
    <name type="scientific">Tautonia plasticadhaerens</name>
    <dbReference type="NCBI Taxonomy" id="2527974"/>
    <lineage>
        <taxon>Bacteria</taxon>
        <taxon>Pseudomonadati</taxon>
        <taxon>Planctomycetota</taxon>
        <taxon>Planctomycetia</taxon>
        <taxon>Isosphaerales</taxon>
        <taxon>Isosphaeraceae</taxon>
        <taxon>Tautonia</taxon>
    </lineage>
</organism>
<dbReference type="InterPro" id="IPR006805">
    <property type="entry name" value="Anth_synth_I_N"/>
</dbReference>
<comment type="subunit">
    <text evidence="4 15">Heterotetramer consisting of two non-identical subunits: a beta subunit (TrpG) and a large alpha subunit (TrpE).</text>
</comment>
<dbReference type="GO" id="GO:0000162">
    <property type="term" value="P:L-tryptophan biosynthetic process"/>
    <property type="evidence" value="ECO:0007669"/>
    <property type="project" value="UniProtKB-UniPathway"/>
</dbReference>
<feature type="domain" description="Anthranilate synthase component I N-terminal" evidence="18">
    <location>
        <begin position="37"/>
        <end position="179"/>
    </location>
</feature>
<evidence type="ECO:0000256" key="10">
    <source>
        <dbReference type="ARBA" id="ARBA00022842"/>
    </source>
</evidence>
<dbReference type="OrthoDB" id="9803598at2"/>
<keyword evidence="7 15" id="KW-0028">Amino-acid biosynthesis</keyword>
<evidence type="ECO:0000256" key="16">
    <source>
        <dbReference type="SAM" id="MobiDB-lite"/>
    </source>
</evidence>
<feature type="region of interest" description="Disordered" evidence="16">
    <location>
        <begin position="216"/>
        <end position="237"/>
    </location>
</feature>
<evidence type="ECO:0000259" key="17">
    <source>
        <dbReference type="Pfam" id="PF00425"/>
    </source>
</evidence>
<accession>A0A518H7G3</accession>
<dbReference type="Pfam" id="PF04715">
    <property type="entry name" value="Anth_synt_I_N"/>
    <property type="match status" value="1"/>
</dbReference>
<evidence type="ECO:0000256" key="13">
    <source>
        <dbReference type="ARBA" id="ARBA00025634"/>
    </source>
</evidence>
<evidence type="ECO:0000313" key="20">
    <source>
        <dbReference type="Proteomes" id="UP000317835"/>
    </source>
</evidence>
<comment type="cofactor">
    <cofactor evidence="1 15">
        <name>Mg(2+)</name>
        <dbReference type="ChEBI" id="CHEBI:18420"/>
    </cofactor>
</comment>
<dbReference type="Proteomes" id="UP000317835">
    <property type="component" value="Chromosome"/>
</dbReference>
<feature type="region of interest" description="Disordered" evidence="16">
    <location>
        <begin position="504"/>
        <end position="534"/>
    </location>
</feature>
<dbReference type="EC" id="4.1.3.27" evidence="5 15"/>
<evidence type="ECO:0000256" key="5">
    <source>
        <dbReference type="ARBA" id="ARBA00012266"/>
    </source>
</evidence>
<dbReference type="InterPro" id="IPR005801">
    <property type="entry name" value="ADC_synthase"/>
</dbReference>
<dbReference type="InterPro" id="IPR005256">
    <property type="entry name" value="Anth_synth_I_PabB"/>
</dbReference>
<keyword evidence="11 15" id="KW-0057">Aromatic amino acid biosynthesis</keyword>
<dbReference type="PANTHER" id="PTHR11236">
    <property type="entry name" value="AMINOBENZOATE/ANTHRANILATE SYNTHASE"/>
    <property type="match status" value="1"/>
</dbReference>
<protein>
    <recommendedName>
        <fullName evidence="6 15">Anthranilate synthase component 1</fullName>
        <ecNumber evidence="5 15">4.1.3.27</ecNumber>
    </recommendedName>
</protein>
<dbReference type="RefSeq" id="WP_145273654.1">
    <property type="nucleotide sequence ID" value="NZ_CP036426.1"/>
</dbReference>
<dbReference type="Pfam" id="PF00425">
    <property type="entry name" value="Chorismate_bind"/>
    <property type="match status" value="1"/>
</dbReference>
<evidence type="ECO:0000256" key="6">
    <source>
        <dbReference type="ARBA" id="ARBA00020653"/>
    </source>
</evidence>
<name>A0A518H7G3_9BACT</name>
<comment type="pathway">
    <text evidence="2 15">Amino-acid biosynthesis; L-tryptophan biosynthesis; L-tryptophan from chorismate: step 1/5.</text>
</comment>
<evidence type="ECO:0000256" key="3">
    <source>
        <dbReference type="ARBA" id="ARBA00009562"/>
    </source>
</evidence>
<dbReference type="PANTHER" id="PTHR11236:SF48">
    <property type="entry name" value="ISOCHORISMATE SYNTHASE MENF"/>
    <property type="match status" value="1"/>
</dbReference>
<evidence type="ECO:0000256" key="7">
    <source>
        <dbReference type="ARBA" id="ARBA00022605"/>
    </source>
</evidence>
<dbReference type="Gene3D" id="3.60.120.10">
    <property type="entry name" value="Anthranilate synthase"/>
    <property type="match status" value="1"/>
</dbReference>
<evidence type="ECO:0000256" key="4">
    <source>
        <dbReference type="ARBA" id="ARBA00011575"/>
    </source>
</evidence>
<evidence type="ECO:0000256" key="12">
    <source>
        <dbReference type="ARBA" id="ARBA00023239"/>
    </source>
</evidence>
<keyword evidence="20" id="KW-1185">Reference proteome</keyword>
<dbReference type="GO" id="GO:0046872">
    <property type="term" value="F:metal ion binding"/>
    <property type="evidence" value="ECO:0007669"/>
    <property type="project" value="UniProtKB-KW"/>
</dbReference>
<dbReference type="SUPFAM" id="SSF56322">
    <property type="entry name" value="ADC synthase"/>
    <property type="match status" value="1"/>
</dbReference>
<comment type="function">
    <text evidence="13 15">Part of a heterotetrameric complex that catalyzes the two-step biosynthesis of anthranilate, an intermediate in the biosynthesis of L-tryptophan. In the first step, the glutamine-binding beta subunit (TrpG) of anthranilate synthase (AS) provides the glutamine amidotransferase activity which generates ammonia as a substrate that, along with chorismate, is used in the second step, catalyzed by the large alpha subunit of AS (TrpE) to produce anthranilate. In the absence of TrpG, TrpE can synthesize anthranilate directly from chorismate and high concentrations of ammonia.</text>
</comment>
<comment type="similarity">
    <text evidence="3 15">Belongs to the anthranilate synthase component I family.</text>
</comment>
<dbReference type="InterPro" id="IPR015890">
    <property type="entry name" value="Chorismate_C"/>
</dbReference>
<evidence type="ECO:0000256" key="9">
    <source>
        <dbReference type="ARBA" id="ARBA00022822"/>
    </source>
</evidence>
<dbReference type="NCBIfam" id="TIGR00564">
    <property type="entry name" value="trpE_most"/>
    <property type="match status" value="1"/>
</dbReference>
<dbReference type="InterPro" id="IPR019999">
    <property type="entry name" value="Anth_synth_I-like"/>
</dbReference>
<reference evidence="19 20" key="1">
    <citation type="submission" date="2019-02" db="EMBL/GenBank/DDBJ databases">
        <title>Deep-cultivation of Planctomycetes and their phenomic and genomic characterization uncovers novel biology.</title>
        <authorList>
            <person name="Wiegand S."/>
            <person name="Jogler M."/>
            <person name="Boedeker C."/>
            <person name="Pinto D."/>
            <person name="Vollmers J."/>
            <person name="Rivas-Marin E."/>
            <person name="Kohn T."/>
            <person name="Peeters S.H."/>
            <person name="Heuer A."/>
            <person name="Rast P."/>
            <person name="Oberbeckmann S."/>
            <person name="Bunk B."/>
            <person name="Jeske O."/>
            <person name="Meyerdierks A."/>
            <person name="Storesund J.E."/>
            <person name="Kallscheuer N."/>
            <person name="Luecker S."/>
            <person name="Lage O.M."/>
            <person name="Pohl T."/>
            <person name="Merkel B.J."/>
            <person name="Hornburger P."/>
            <person name="Mueller R.-W."/>
            <person name="Bruemmer F."/>
            <person name="Labrenz M."/>
            <person name="Spormann A.M."/>
            <person name="Op den Camp H."/>
            <person name="Overmann J."/>
            <person name="Amann R."/>
            <person name="Jetten M.S.M."/>
            <person name="Mascher T."/>
            <person name="Medema M.H."/>
            <person name="Devos D.P."/>
            <person name="Kaster A.-K."/>
            <person name="Ovreas L."/>
            <person name="Rohde M."/>
            <person name="Galperin M.Y."/>
            <person name="Jogler C."/>
        </authorList>
    </citation>
    <scope>NUCLEOTIDE SEQUENCE [LARGE SCALE GENOMIC DNA]</scope>
    <source>
        <strain evidence="19 20">ElP</strain>
    </source>
</reference>
<evidence type="ECO:0000256" key="2">
    <source>
        <dbReference type="ARBA" id="ARBA00004873"/>
    </source>
</evidence>
<evidence type="ECO:0000256" key="1">
    <source>
        <dbReference type="ARBA" id="ARBA00001946"/>
    </source>
</evidence>
<dbReference type="GO" id="GO:0004049">
    <property type="term" value="F:anthranilate synthase activity"/>
    <property type="evidence" value="ECO:0007669"/>
    <property type="project" value="UniProtKB-EC"/>
</dbReference>
<evidence type="ECO:0000256" key="15">
    <source>
        <dbReference type="RuleBase" id="RU364045"/>
    </source>
</evidence>
<evidence type="ECO:0000259" key="18">
    <source>
        <dbReference type="Pfam" id="PF04715"/>
    </source>
</evidence>
<dbReference type="PRINTS" id="PR00095">
    <property type="entry name" value="ANTSNTHASEI"/>
</dbReference>
<evidence type="ECO:0000256" key="8">
    <source>
        <dbReference type="ARBA" id="ARBA00022723"/>
    </source>
</evidence>
<dbReference type="EMBL" id="CP036426">
    <property type="protein sequence ID" value="QDV36800.1"/>
    <property type="molecule type" value="Genomic_DNA"/>
</dbReference>
<dbReference type="AlphaFoldDB" id="A0A518H7G3"/>
<dbReference type="KEGG" id="tpla:ElP_47290"/>
<keyword evidence="12 15" id="KW-0456">Lyase</keyword>
<keyword evidence="10 15" id="KW-0460">Magnesium</keyword>
<feature type="domain" description="Chorismate-utilising enzyme C-terminal" evidence="17">
    <location>
        <begin position="240"/>
        <end position="493"/>
    </location>
</feature>
<dbReference type="UniPathway" id="UPA00035">
    <property type="reaction ID" value="UER00040"/>
</dbReference>
<keyword evidence="9 15" id="KW-0822">Tryptophan biosynthesis</keyword>
<evidence type="ECO:0000313" key="19">
    <source>
        <dbReference type="EMBL" id="QDV36800.1"/>
    </source>
</evidence>
<comment type="catalytic activity">
    <reaction evidence="14 15">
        <text>chorismate + L-glutamine = anthranilate + pyruvate + L-glutamate + H(+)</text>
        <dbReference type="Rhea" id="RHEA:21732"/>
        <dbReference type="ChEBI" id="CHEBI:15361"/>
        <dbReference type="ChEBI" id="CHEBI:15378"/>
        <dbReference type="ChEBI" id="CHEBI:16567"/>
        <dbReference type="ChEBI" id="CHEBI:29748"/>
        <dbReference type="ChEBI" id="CHEBI:29985"/>
        <dbReference type="ChEBI" id="CHEBI:58359"/>
        <dbReference type="EC" id="4.1.3.27"/>
    </reaction>
</comment>
<gene>
    <name evidence="15 19" type="primary">trpE</name>
    <name evidence="19" type="ORF">ElP_47290</name>
</gene>
<keyword evidence="8 15" id="KW-0479">Metal-binding</keyword>
<evidence type="ECO:0000256" key="11">
    <source>
        <dbReference type="ARBA" id="ARBA00023141"/>
    </source>
</evidence>
<proteinExistence type="inferred from homology"/>
<sequence length="534" mass="57888">MTPPRPAGPILHPGPDRLLEHLGAAPALPVYRELTADGLTPVSAFCRVARPGPSFLFESVVGGEKVGRYSFLGTEPFLRFEARGNRVTVTPDDAVAPAREYDAPDPFEELRTLVRRYGSAPLPGLPRFSGGAVGFASYDSVRYTERLPDAPPDDRGLPDLAFAFYDRMVLFDNIRKTVIVVAQARPSGPGEAEAREAYERAGASLDELVARLSGPGPELPPVDIDTGGIPTLRPSSNMSREQFEDVVRRCREYIKAGDVFQVVPSQRFRVETTAEPFDIYRALRVVNPSPFLFYLPFEDYCLIGSSPEILVRVEDGEVTIRPLAGTRKRGKDEDEDRALAEELLADPKERAEHVMLIDLGRNDVGRVSERSSVRLTEVMKVERYSHVMHISSNVSGTLEAGKDCFDALRAGLPAGTVSGAPKVRAMEIIDEVEPTRRGPYGGAVGYIDSTGNMDTCIALRTLVVRGGTADIQAGAGIVFDSDPATEYEETVSKARGMLKAIELAQDRLSPARRHQGPGPAAGGDPADDGGRGVS</sequence>
<evidence type="ECO:0000256" key="14">
    <source>
        <dbReference type="ARBA" id="ARBA00047683"/>
    </source>
</evidence>